<reference evidence="2 3" key="1">
    <citation type="submission" date="2014-12" db="EMBL/GenBank/DDBJ databases">
        <title>Draft genome sequences of 29 type strains of Enterococci.</title>
        <authorList>
            <person name="Zhong Z."/>
            <person name="Sun Z."/>
            <person name="Liu W."/>
            <person name="Zhang W."/>
            <person name="Zhang H."/>
        </authorList>
    </citation>
    <scope>NUCLEOTIDE SEQUENCE [LARGE SCALE GENOMIC DNA]</scope>
    <source>
        <strain evidence="2 3">DSM 15687</strain>
    </source>
</reference>
<evidence type="ECO:0000313" key="3">
    <source>
        <dbReference type="Proteomes" id="UP000182152"/>
    </source>
</evidence>
<dbReference type="Pfam" id="PF13673">
    <property type="entry name" value="Acetyltransf_10"/>
    <property type="match status" value="1"/>
</dbReference>
<dbReference type="InterPro" id="IPR016181">
    <property type="entry name" value="Acyl_CoA_acyltransferase"/>
</dbReference>
<dbReference type="Proteomes" id="UP000182152">
    <property type="component" value="Unassembled WGS sequence"/>
</dbReference>
<dbReference type="InterPro" id="IPR000182">
    <property type="entry name" value="GNAT_dom"/>
</dbReference>
<feature type="domain" description="N-acetyltransferase" evidence="1">
    <location>
        <begin position="1"/>
        <end position="143"/>
    </location>
</feature>
<dbReference type="GO" id="GO:0016747">
    <property type="term" value="F:acyltransferase activity, transferring groups other than amino-acyl groups"/>
    <property type="evidence" value="ECO:0007669"/>
    <property type="project" value="InterPro"/>
</dbReference>
<protein>
    <submittedName>
        <fullName evidence="2">GNAT family acetyltransferase</fullName>
    </submittedName>
</protein>
<comment type="caution">
    <text evidence="2">The sequence shown here is derived from an EMBL/GenBank/DDBJ whole genome shotgun (WGS) entry which is preliminary data.</text>
</comment>
<dbReference type="OrthoDB" id="9796171at2"/>
<organism evidence="2 3">
    <name type="scientific">Enterococcus ratti</name>
    <dbReference type="NCBI Taxonomy" id="150033"/>
    <lineage>
        <taxon>Bacteria</taxon>
        <taxon>Bacillati</taxon>
        <taxon>Bacillota</taxon>
        <taxon>Bacilli</taxon>
        <taxon>Lactobacillales</taxon>
        <taxon>Enterococcaceae</taxon>
        <taxon>Enterococcus</taxon>
    </lineage>
</organism>
<dbReference type="STRING" id="150033.RV14_GL000071"/>
<dbReference type="PROSITE" id="PS51186">
    <property type="entry name" value="GNAT"/>
    <property type="match status" value="1"/>
</dbReference>
<accession>A0A1L8WSA3</accession>
<proteinExistence type="predicted"/>
<keyword evidence="3" id="KW-1185">Reference proteome</keyword>
<dbReference type="Gene3D" id="3.40.630.30">
    <property type="match status" value="1"/>
</dbReference>
<evidence type="ECO:0000259" key="1">
    <source>
        <dbReference type="PROSITE" id="PS51186"/>
    </source>
</evidence>
<dbReference type="AlphaFoldDB" id="A0A1L8WSA3"/>
<dbReference type="SUPFAM" id="SSF55729">
    <property type="entry name" value="Acyl-CoA N-acyltransferases (Nat)"/>
    <property type="match status" value="1"/>
</dbReference>
<gene>
    <name evidence="2" type="ORF">RV14_GL000071</name>
</gene>
<sequence length="149" mass="17341">MIQEYFGNQEWIRGASFYLRYQVFVLEQGISPKLEFDEKNTDYHYFLLMNAATPVATLRYKKKSAACFQPDRFCVAKDYRHQGFGSRLLLLAEEKAKQEGFIESYLVAEKTALEFYSKQGYQVCTKPFIEDGLPCVGMKKQLIEEISKT</sequence>
<keyword evidence="2" id="KW-0808">Transferase</keyword>
<evidence type="ECO:0000313" key="2">
    <source>
        <dbReference type="EMBL" id="OJG83894.1"/>
    </source>
</evidence>
<dbReference type="RefSeq" id="WP_071854374.1">
    <property type="nucleotide sequence ID" value="NZ_JBCLRY010000001.1"/>
</dbReference>
<name>A0A1L8WSA3_9ENTE</name>
<dbReference type="EMBL" id="JXLB01000001">
    <property type="protein sequence ID" value="OJG83894.1"/>
    <property type="molecule type" value="Genomic_DNA"/>
</dbReference>
<dbReference type="CDD" id="cd04301">
    <property type="entry name" value="NAT_SF"/>
    <property type="match status" value="1"/>
</dbReference>